<evidence type="ECO:0000313" key="2">
    <source>
        <dbReference type="EMBL" id="OGE74516.1"/>
    </source>
</evidence>
<name>A0A1F5NA33_9BACT</name>
<dbReference type="InterPro" id="IPR029057">
    <property type="entry name" value="PRTase-like"/>
</dbReference>
<gene>
    <name evidence="2" type="ORF">A3K06_03040</name>
</gene>
<dbReference type="EMBL" id="MFEG01000064">
    <property type="protein sequence ID" value="OGE74516.1"/>
    <property type="molecule type" value="Genomic_DNA"/>
</dbReference>
<dbReference type="PANTHER" id="PTHR47505:SF1">
    <property type="entry name" value="DNA UTILIZATION PROTEIN YHGH"/>
    <property type="match status" value="1"/>
</dbReference>
<dbReference type="InterPro" id="IPR051910">
    <property type="entry name" value="ComF/GntX_DNA_util-trans"/>
</dbReference>
<reference evidence="2 3" key="1">
    <citation type="journal article" date="2016" name="Nat. Commun.">
        <title>Thousands of microbial genomes shed light on interconnected biogeochemical processes in an aquifer system.</title>
        <authorList>
            <person name="Anantharaman K."/>
            <person name="Brown C.T."/>
            <person name="Hug L.A."/>
            <person name="Sharon I."/>
            <person name="Castelle C.J."/>
            <person name="Probst A.J."/>
            <person name="Thomas B.C."/>
            <person name="Singh A."/>
            <person name="Wilkins M.J."/>
            <person name="Karaoz U."/>
            <person name="Brodie E.L."/>
            <person name="Williams K.H."/>
            <person name="Hubbard S.S."/>
            <person name="Banfield J.F."/>
        </authorList>
    </citation>
    <scope>NUCLEOTIDE SEQUENCE [LARGE SCALE GENOMIC DNA]</scope>
</reference>
<evidence type="ECO:0008006" key="4">
    <source>
        <dbReference type="Google" id="ProtNLM"/>
    </source>
</evidence>
<comment type="similarity">
    <text evidence="1">Belongs to the ComF/GntX family.</text>
</comment>
<accession>A0A1F5NA33</accession>
<dbReference type="InterPro" id="IPR000836">
    <property type="entry name" value="PRTase_dom"/>
</dbReference>
<protein>
    <recommendedName>
        <fullName evidence="4">Phosphoribosyltransferase domain-containing protein</fullName>
    </recommendedName>
</protein>
<dbReference type="PANTHER" id="PTHR47505">
    <property type="entry name" value="DNA UTILIZATION PROTEIN YHGH"/>
    <property type="match status" value="1"/>
</dbReference>
<sequence length="246" mass="27264">MGSAGSSSPEPKTIAKNFAVKFLLDLVFPVLCQNCGAEGVYLCVPCQQKITAPASRCVVCGKTSLLGLTHPDCSSREIGLSGLLVAAEYEYRPIRDLVWHFKYSLVRDIGEILATILVDFVIKSDLQAHFETAAIIPVPLHPRRQRLRGFNQAELIAYHFAKKLGLTYLPILKRMRPTRSQVDLPRGQRLENVQDAFTLEPTPSLGERKIILLDDVATTGATLNECAKVLRQGEPREVWGLVVARN</sequence>
<evidence type="ECO:0000256" key="1">
    <source>
        <dbReference type="ARBA" id="ARBA00008007"/>
    </source>
</evidence>
<organism evidence="2 3">
    <name type="scientific">Candidatus Doudnabacteria bacterium RIFCSPHIGHO2_01_52_17</name>
    <dbReference type="NCBI Taxonomy" id="1817820"/>
    <lineage>
        <taxon>Bacteria</taxon>
        <taxon>Candidatus Doudnaibacteriota</taxon>
    </lineage>
</organism>
<dbReference type="AlphaFoldDB" id="A0A1F5NA33"/>
<dbReference type="Gene3D" id="3.40.50.2020">
    <property type="match status" value="1"/>
</dbReference>
<proteinExistence type="inferred from homology"/>
<evidence type="ECO:0000313" key="3">
    <source>
        <dbReference type="Proteomes" id="UP000176547"/>
    </source>
</evidence>
<dbReference type="CDD" id="cd06223">
    <property type="entry name" value="PRTases_typeI"/>
    <property type="match status" value="1"/>
</dbReference>
<dbReference type="Proteomes" id="UP000176547">
    <property type="component" value="Unassembled WGS sequence"/>
</dbReference>
<comment type="caution">
    <text evidence="2">The sequence shown here is derived from an EMBL/GenBank/DDBJ whole genome shotgun (WGS) entry which is preliminary data.</text>
</comment>
<dbReference type="SUPFAM" id="SSF53271">
    <property type="entry name" value="PRTase-like"/>
    <property type="match status" value="1"/>
</dbReference>